<dbReference type="Pfam" id="PF02661">
    <property type="entry name" value="Fic"/>
    <property type="match status" value="1"/>
</dbReference>
<accession>A0A1A9UIU2</accession>
<evidence type="ECO:0000256" key="7">
    <source>
        <dbReference type="ARBA" id="ARBA00022989"/>
    </source>
</evidence>
<keyword evidence="5" id="KW-0802">TPR repeat</keyword>
<dbReference type="InterPro" id="IPR003812">
    <property type="entry name" value="Fido"/>
</dbReference>
<dbReference type="PANTHER" id="PTHR13504">
    <property type="entry name" value="FIDO DOMAIN-CONTAINING PROTEIN DDB_G0283145"/>
    <property type="match status" value="1"/>
</dbReference>
<keyword evidence="8" id="KW-0472">Membrane</keyword>
<keyword evidence="4 10" id="KW-0547">Nucleotide-binding</keyword>
<dbReference type="VEuPathDB" id="VectorBase:GAUT006316"/>
<organism evidence="12 13">
    <name type="scientific">Glossina austeni</name>
    <name type="common">Savannah tsetse fly</name>
    <dbReference type="NCBI Taxonomy" id="7395"/>
    <lineage>
        <taxon>Eukaryota</taxon>
        <taxon>Metazoa</taxon>
        <taxon>Ecdysozoa</taxon>
        <taxon>Arthropoda</taxon>
        <taxon>Hexapoda</taxon>
        <taxon>Insecta</taxon>
        <taxon>Pterygota</taxon>
        <taxon>Neoptera</taxon>
        <taxon>Endopterygota</taxon>
        <taxon>Diptera</taxon>
        <taxon>Brachycera</taxon>
        <taxon>Muscomorpha</taxon>
        <taxon>Hippoboscoidea</taxon>
        <taxon>Glossinidae</taxon>
        <taxon>Glossina</taxon>
    </lineage>
</organism>
<evidence type="ECO:0000256" key="8">
    <source>
        <dbReference type="ARBA" id="ARBA00023136"/>
    </source>
</evidence>
<dbReference type="Proteomes" id="UP000078200">
    <property type="component" value="Unassembled WGS sequence"/>
</dbReference>
<proteinExistence type="predicted"/>
<evidence type="ECO:0000259" key="11">
    <source>
        <dbReference type="PROSITE" id="PS51459"/>
    </source>
</evidence>
<evidence type="ECO:0000256" key="3">
    <source>
        <dbReference type="ARBA" id="ARBA00022737"/>
    </source>
</evidence>
<dbReference type="PANTHER" id="PTHR13504:SF34">
    <property type="entry name" value="PROTEIN ADENYLYLTRANSFERASE FICD"/>
    <property type="match status" value="1"/>
</dbReference>
<dbReference type="GO" id="GO:0016020">
    <property type="term" value="C:membrane"/>
    <property type="evidence" value="ECO:0007669"/>
    <property type="project" value="UniProtKB-SubCell"/>
</dbReference>
<dbReference type="Gene3D" id="1.10.3290.10">
    <property type="entry name" value="Fido-like domain"/>
    <property type="match status" value="1"/>
</dbReference>
<dbReference type="GO" id="GO:0005524">
    <property type="term" value="F:ATP binding"/>
    <property type="evidence" value="ECO:0007669"/>
    <property type="project" value="UniProtKB-KW"/>
</dbReference>
<feature type="active site" evidence="9">
    <location>
        <position position="72"/>
    </location>
</feature>
<keyword evidence="13" id="KW-1185">Reference proteome</keyword>
<feature type="binding site" evidence="10">
    <location>
        <begin position="76"/>
        <end position="83"/>
    </location>
    <ligand>
        <name>ATP</name>
        <dbReference type="ChEBI" id="CHEBI:30616"/>
    </ligand>
</feature>
<feature type="domain" description="Fido" evidence="11">
    <location>
        <begin position="1"/>
        <end position="114"/>
    </location>
</feature>
<reference evidence="12" key="1">
    <citation type="submission" date="2020-05" db="UniProtKB">
        <authorList>
            <consortium name="EnsemblMetazoa"/>
        </authorList>
    </citation>
    <scope>IDENTIFICATION</scope>
    <source>
        <strain evidence="12">TTRI</strain>
    </source>
</reference>
<evidence type="ECO:0000256" key="4">
    <source>
        <dbReference type="ARBA" id="ARBA00022741"/>
    </source>
</evidence>
<protein>
    <submittedName>
        <fullName evidence="12">Fido domain-containing protein</fullName>
    </submittedName>
</protein>
<evidence type="ECO:0000313" key="13">
    <source>
        <dbReference type="Proteomes" id="UP000078200"/>
    </source>
</evidence>
<dbReference type="InterPro" id="IPR036597">
    <property type="entry name" value="Fido-like_dom_sf"/>
</dbReference>
<keyword evidence="3" id="KW-0677">Repeat</keyword>
<keyword evidence="2" id="KW-0812">Transmembrane</keyword>
<evidence type="ECO:0000256" key="5">
    <source>
        <dbReference type="ARBA" id="ARBA00022803"/>
    </source>
</evidence>
<evidence type="ECO:0000256" key="2">
    <source>
        <dbReference type="ARBA" id="ARBA00022692"/>
    </source>
</evidence>
<name>A0A1A9UIU2_GLOAU</name>
<dbReference type="SUPFAM" id="SSF140931">
    <property type="entry name" value="Fic-like"/>
    <property type="match status" value="1"/>
</dbReference>
<dbReference type="STRING" id="7395.A0A1A9UIU2"/>
<keyword evidence="7" id="KW-1133">Transmembrane helix</keyword>
<keyword evidence="6 10" id="KW-0067">ATP-binding</keyword>
<dbReference type="InterPro" id="IPR040198">
    <property type="entry name" value="Fido_containing"/>
</dbReference>
<evidence type="ECO:0000256" key="9">
    <source>
        <dbReference type="PIRSR" id="PIRSR640198-1"/>
    </source>
</evidence>
<evidence type="ECO:0000313" key="12">
    <source>
        <dbReference type="EnsemblMetazoa" id="GAUT006316-PA"/>
    </source>
</evidence>
<evidence type="ECO:0000256" key="6">
    <source>
        <dbReference type="ARBA" id="ARBA00022840"/>
    </source>
</evidence>
<dbReference type="EnsemblMetazoa" id="GAUT006316-RA">
    <property type="protein sequence ID" value="GAUT006316-PA"/>
    <property type="gene ID" value="GAUT006316"/>
</dbReference>
<sequence>MKYINASLDGYYIDRHPGNPSKGFRPSGHLPPGPGVLSILMEFENWLNLEQSLNLHPIKLATLAHYKLVHIHPFIDGSGRPSRLVINTLLMRAGYAPVIIPKQQSTNKTTALEM</sequence>
<dbReference type="PROSITE" id="PS51459">
    <property type="entry name" value="FIDO"/>
    <property type="match status" value="1"/>
</dbReference>
<evidence type="ECO:0000256" key="10">
    <source>
        <dbReference type="PIRSR" id="PIRSR640198-2"/>
    </source>
</evidence>
<evidence type="ECO:0000256" key="1">
    <source>
        <dbReference type="ARBA" id="ARBA00004167"/>
    </source>
</evidence>
<dbReference type="AlphaFoldDB" id="A0A1A9UIU2"/>
<comment type="subcellular location">
    <subcellularLocation>
        <location evidence="1">Membrane</location>
        <topology evidence="1">Single-pass membrane protein</topology>
    </subcellularLocation>
</comment>